<keyword evidence="7 13" id="KW-0812">Transmembrane</keyword>
<organism evidence="16 17">
    <name type="scientific">Humibacillus xanthopallidus</name>
    <dbReference type="NCBI Taxonomy" id="412689"/>
    <lineage>
        <taxon>Bacteria</taxon>
        <taxon>Bacillati</taxon>
        <taxon>Actinomycetota</taxon>
        <taxon>Actinomycetes</taxon>
        <taxon>Micrococcales</taxon>
        <taxon>Intrasporangiaceae</taxon>
        <taxon>Humibacillus</taxon>
    </lineage>
</organism>
<dbReference type="GO" id="GO:0000155">
    <property type="term" value="F:phosphorelay sensor kinase activity"/>
    <property type="evidence" value="ECO:0007669"/>
    <property type="project" value="InterPro"/>
</dbReference>
<gene>
    <name evidence="16" type="ORF">FBY41_0663</name>
</gene>
<keyword evidence="17" id="KW-1185">Reference proteome</keyword>
<evidence type="ECO:0000256" key="7">
    <source>
        <dbReference type="ARBA" id="ARBA00022692"/>
    </source>
</evidence>
<dbReference type="InterPro" id="IPR003660">
    <property type="entry name" value="HAMP_dom"/>
</dbReference>
<evidence type="ECO:0000256" key="6">
    <source>
        <dbReference type="ARBA" id="ARBA00022679"/>
    </source>
</evidence>
<evidence type="ECO:0000313" key="16">
    <source>
        <dbReference type="EMBL" id="TQM64297.1"/>
    </source>
</evidence>
<evidence type="ECO:0000256" key="13">
    <source>
        <dbReference type="SAM" id="Phobius"/>
    </source>
</evidence>
<dbReference type="PROSITE" id="PS50885">
    <property type="entry name" value="HAMP"/>
    <property type="match status" value="1"/>
</dbReference>
<evidence type="ECO:0000256" key="4">
    <source>
        <dbReference type="ARBA" id="ARBA00012438"/>
    </source>
</evidence>
<dbReference type="RefSeq" id="WP_260439532.1">
    <property type="nucleotide sequence ID" value="NZ_VFPM01000001.1"/>
</dbReference>
<evidence type="ECO:0000256" key="8">
    <source>
        <dbReference type="ARBA" id="ARBA00022777"/>
    </source>
</evidence>
<dbReference type="InterPro" id="IPR003661">
    <property type="entry name" value="HisK_dim/P_dom"/>
</dbReference>
<comment type="subcellular location">
    <subcellularLocation>
        <location evidence="3">Cell membrane</location>
    </subcellularLocation>
</comment>
<keyword evidence="5" id="KW-0597">Phosphoprotein</keyword>
<dbReference type="PROSITE" id="PS50109">
    <property type="entry name" value="HIS_KIN"/>
    <property type="match status" value="1"/>
</dbReference>
<dbReference type="CDD" id="cd00082">
    <property type="entry name" value="HisKA"/>
    <property type="match status" value="1"/>
</dbReference>
<feature type="domain" description="Histidine kinase" evidence="14">
    <location>
        <begin position="265"/>
        <end position="488"/>
    </location>
</feature>
<dbReference type="SUPFAM" id="SSF55874">
    <property type="entry name" value="ATPase domain of HSP90 chaperone/DNA topoisomerase II/histidine kinase"/>
    <property type="match status" value="1"/>
</dbReference>
<accession>A0A543I123</accession>
<dbReference type="InterPro" id="IPR004358">
    <property type="entry name" value="Sig_transdc_His_kin-like_C"/>
</dbReference>
<feature type="domain" description="HAMP" evidence="15">
    <location>
        <begin position="197"/>
        <end position="250"/>
    </location>
</feature>
<dbReference type="Pfam" id="PF00512">
    <property type="entry name" value="HisKA"/>
    <property type="match status" value="1"/>
</dbReference>
<dbReference type="Pfam" id="PF02518">
    <property type="entry name" value="HATPase_c"/>
    <property type="match status" value="1"/>
</dbReference>
<feature type="region of interest" description="Disordered" evidence="12">
    <location>
        <begin position="491"/>
        <end position="517"/>
    </location>
</feature>
<comment type="cofactor">
    <cofactor evidence="2">
        <name>a divalent metal cation</name>
        <dbReference type="ChEBI" id="CHEBI:60240"/>
    </cofactor>
</comment>
<keyword evidence="11 13" id="KW-0472">Membrane</keyword>
<proteinExistence type="predicted"/>
<evidence type="ECO:0000256" key="10">
    <source>
        <dbReference type="ARBA" id="ARBA00023012"/>
    </source>
</evidence>
<dbReference type="GO" id="GO:0005509">
    <property type="term" value="F:calcium ion binding"/>
    <property type="evidence" value="ECO:0007669"/>
    <property type="project" value="UniProtKB-ARBA"/>
</dbReference>
<keyword evidence="8 16" id="KW-0418">Kinase</keyword>
<comment type="caution">
    <text evidence="16">The sequence shown here is derived from an EMBL/GenBank/DDBJ whole genome shotgun (WGS) entry which is preliminary data.</text>
</comment>
<dbReference type="InterPro" id="IPR036890">
    <property type="entry name" value="HATPase_C_sf"/>
</dbReference>
<keyword evidence="10" id="KW-0902">Two-component regulatory system</keyword>
<evidence type="ECO:0000259" key="14">
    <source>
        <dbReference type="PROSITE" id="PS50109"/>
    </source>
</evidence>
<dbReference type="SMART" id="SM00304">
    <property type="entry name" value="HAMP"/>
    <property type="match status" value="1"/>
</dbReference>
<dbReference type="Gene3D" id="3.30.565.10">
    <property type="entry name" value="Histidine kinase-like ATPase, C-terminal domain"/>
    <property type="match status" value="1"/>
</dbReference>
<dbReference type="Pfam" id="PF00672">
    <property type="entry name" value="HAMP"/>
    <property type="match status" value="1"/>
</dbReference>
<reference evidence="16 17" key="1">
    <citation type="submission" date="2019-06" db="EMBL/GenBank/DDBJ databases">
        <title>Genome sequencing of plant associated microbes to promote plant fitness in Sorghum bicolor and Oryza sativa.</title>
        <authorList>
            <person name="Coleman-Derr D."/>
        </authorList>
    </citation>
    <scope>NUCLEOTIDE SEQUENCE [LARGE SCALE GENOMIC DNA]</scope>
    <source>
        <strain evidence="16 17">KV-663</strain>
    </source>
</reference>
<dbReference type="InterPro" id="IPR003594">
    <property type="entry name" value="HATPase_dom"/>
</dbReference>
<evidence type="ECO:0000259" key="15">
    <source>
        <dbReference type="PROSITE" id="PS50885"/>
    </source>
</evidence>
<name>A0A543I123_9MICO</name>
<dbReference type="InterPro" id="IPR050428">
    <property type="entry name" value="TCS_sensor_his_kinase"/>
</dbReference>
<evidence type="ECO:0000313" key="17">
    <source>
        <dbReference type="Proteomes" id="UP000316747"/>
    </source>
</evidence>
<evidence type="ECO:0000256" key="11">
    <source>
        <dbReference type="ARBA" id="ARBA00023136"/>
    </source>
</evidence>
<dbReference type="Gene3D" id="1.10.287.130">
    <property type="match status" value="1"/>
</dbReference>
<evidence type="ECO:0000256" key="12">
    <source>
        <dbReference type="SAM" id="MobiDB-lite"/>
    </source>
</evidence>
<dbReference type="Gene3D" id="6.10.340.10">
    <property type="match status" value="1"/>
</dbReference>
<dbReference type="EC" id="2.7.13.3" evidence="4"/>
<dbReference type="PANTHER" id="PTHR45436">
    <property type="entry name" value="SENSOR HISTIDINE KINASE YKOH"/>
    <property type="match status" value="1"/>
</dbReference>
<protein>
    <recommendedName>
        <fullName evidence="4">histidine kinase</fullName>
        <ecNumber evidence="4">2.7.13.3</ecNumber>
    </recommendedName>
</protein>
<dbReference type="InterPro" id="IPR005467">
    <property type="entry name" value="His_kinase_dom"/>
</dbReference>
<dbReference type="GO" id="GO:0005886">
    <property type="term" value="C:plasma membrane"/>
    <property type="evidence" value="ECO:0007669"/>
    <property type="project" value="UniProtKB-SubCell"/>
</dbReference>
<dbReference type="FunFam" id="3.30.565.10:FF:000006">
    <property type="entry name" value="Sensor histidine kinase WalK"/>
    <property type="match status" value="1"/>
</dbReference>
<feature type="transmembrane region" description="Helical" evidence="13">
    <location>
        <begin position="21"/>
        <end position="48"/>
    </location>
</feature>
<comment type="catalytic activity">
    <reaction evidence="1">
        <text>ATP + protein L-histidine = ADP + protein N-phospho-L-histidine.</text>
        <dbReference type="EC" id="2.7.13.3"/>
    </reaction>
</comment>
<evidence type="ECO:0000256" key="5">
    <source>
        <dbReference type="ARBA" id="ARBA00022553"/>
    </source>
</evidence>
<evidence type="ECO:0000256" key="2">
    <source>
        <dbReference type="ARBA" id="ARBA00001968"/>
    </source>
</evidence>
<feature type="transmembrane region" description="Helical" evidence="13">
    <location>
        <begin position="173"/>
        <end position="196"/>
    </location>
</feature>
<dbReference type="SUPFAM" id="SSF158472">
    <property type="entry name" value="HAMP domain-like"/>
    <property type="match status" value="1"/>
</dbReference>
<dbReference type="CDD" id="cd06225">
    <property type="entry name" value="HAMP"/>
    <property type="match status" value="1"/>
</dbReference>
<dbReference type="PRINTS" id="PR00344">
    <property type="entry name" value="BCTRLSENSOR"/>
</dbReference>
<evidence type="ECO:0000256" key="1">
    <source>
        <dbReference type="ARBA" id="ARBA00000085"/>
    </source>
</evidence>
<dbReference type="SMART" id="SM00388">
    <property type="entry name" value="HisKA"/>
    <property type="match status" value="1"/>
</dbReference>
<dbReference type="Proteomes" id="UP000316747">
    <property type="component" value="Unassembled WGS sequence"/>
</dbReference>
<evidence type="ECO:0000256" key="9">
    <source>
        <dbReference type="ARBA" id="ARBA00022989"/>
    </source>
</evidence>
<dbReference type="SMART" id="SM00387">
    <property type="entry name" value="HATPase_c"/>
    <property type="match status" value="1"/>
</dbReference>
<dbReference type="SUPFAM" id="SSF47384">
    <property type="entry name" value="Homodimeric domain of signal transducing histidine kinase"/>
    <property type="match status" value="1"/>
</dbReference>
<dbReference type="CDD" id="cd00075">
    <property type="entry name" value="HATPase"/>
    <property type="match status" value="1"/>
</dbReference>
<keyword evidence="9 13" id="KW-1133">Transmembrane helix</keyword>
<dbReference type="EMBL" id="VFPM01000001">
    <property type="protein sequence ID" value="TQM64297.1"/>
    <property type="molecule type" value="Genomic_DNA"/>
</dbReference>
<keyword evidence="6" id="KW-0808">Transferase</keyword>
<dbReference type="PANTHER" id="PTHR45436:SF5">
    <property type="entry name" value="SENSOR HISTIDINE KINASE TRCS"/>
    <property type="match status" value="1"/>
</dbReference>
<dbReference type="InterPro" id="IPR036097">
    <property type="entry name" value="HisK_dim/P_sf"/>
</dbReference>
<sequence length="517" mass="55050">MASTTARGVRALPRRMRALPLRWRLLGVALGLIAVALALTTFVVSVLLTRYLMGQTEQELKVYAASIASITSDETTELGSVKPRLPTGFTVRTIHLEDGTVESIGEAVLEPHPAALPPLTRTDPRVTKGTTFTVGSQGGDGQWLAVAQLDAARQHIQVVALPLRQLERTVTQFLWYAAAIGAIALLACAVLGWFLIGRTFRPLTRIEDTAAGIAAGDLTRRVDVPETDDEVASLSRSLNQMLARIEQSFTVRQANEARMRRFIADASHELRTPLAAVSGYAELYRQGALPSSEAVAGAMGRIESESHRMSGLVEDLLTLARLDGERPLELQTVDLAVLAADAAQDARTIDPARPFTATGIRGPIEPTELIADERQLRQVVTNLVTNARVHTPAGTPVEILVGPVPGSTPARVALHVRDHGPGIPAADRQNVFERFYRADWSRSRKGGGGSGLGLAIVEAIVASHGGTVRVDDTAGGGATIVVELPVQPAPSDGSAALPHAAQSVHRKATSLSKAPRV</sequence>
<evidence type="ECO:0000256" key="3">
    <source>
        <dbReference type="ARBA" id="ARBA00004236"/>
    </source>
</evidence>
<dbReference type="FunFam" id="1.10.287.130:FF:000001">
    <property type="entry name" value="Two-component sensor histidine kinase"/>
    <property type="match status" value="1"/>
</dbReference>
<dbReference type="AlphaFoldDB" id="A0A543I123"/>